<evidence type="ECO:0000256" key="1">
    <source>
        <dbReference type="ARBA" id="ARBA00002212"/>
    </source>
</evidence>
<evidence type="ECO:0000256" key="2">
    <source>
        <dbReference type="ARBA" id="ARBA00004123"/>
    </source>
</evidence>
<protein>
    <recommendedName>
        <fullName evidence="7">Histone chaperone domain-containing protein</fullName>
    </recommendedName>
</protein>
<evidence type="ECO:0000313" key="8">
    <source>
        <dbReference type="EMBL" id="EIW83231.1"/>
    </source>
</evidence>
<dbReference type="InterPro" id="IPR019098">
    <property type="entry name" value="Histone_chaperone_domain_CHZ"/>
</dbReference>
<keyword evidence="9" id="KW-1185">Reference proteome</keyword>
<comment type="similarity">
    <text evidence="3">Belongs to the CHZ1 family.</text>
</comment>
<dbReference type="KEGG" id="cput:CONPUDRAFT_164211"/>
<keyword evidence="5" id="KW-0539">Nucleus</keyword>
<dbReference type="GO" id="GO:0005634">
    <property type="term" value="C:nucleus"/>
    <property type="evidence" value="ECO:0007669"/>
    <property type="project" value="UniProtKB-SubCell"/>
</dbReference>
<organism evidence="8 9">
    <name type="scientific">Coniophora puteana (strain RWD-64-598)</name>
    <name type="common">Brown rot fungus</name>
    <dbReference type="NCBI Taxonomy" id="741705"/>
    <lineage>
        <taxon>Eukaryota</taxon>
        <taxon>Fungi</taxon>
        <taxon>Dikarya</taxon>
        <taxon>Basidiomycota</taxon>
        <taxon>Agaricomycotina</taxon>
        <taxon>Agaricomycetes</taxon>
        <taxon>Agaricomycetidae</taxon>
        <taxon>Boletales</taxon>
        <taxon>Coniophorineae</taxon>
        <taxon>Coniophoraceae</taxon>
        <taxon>Coniophora</taxon>
    </lineage>
</organism>
<feature type="compositionally biased region" description="Basic and acidic residues" evidence="6">
    <location>
        <begin position="21"/>
        <end position="31"/>
    </location>
</feature>
<dbReference type="RefSeq" id="XP_007767045.1">
    <property type="nucleotide sequence ID" value="XM_007768855.1"/>
</dbReference>
<feature type="domain" description="Histone chaperone" evidence="7">
    <location>
        <begin position="58"/>
        <end position="95"/>
    </location>
</feature>
<comment type="subcellular location">
    <subcellularLocation>
        <location evidence="2">Nucleus</location>
    </subcellularLocation>
</comment>
<sequence>MSNAAGDPTATGNTSVTNSPDKGKGKSKEPASADVSMEVEEEEEEEEDDDEEEEEEEEEEEDDTSELDPSAILPQGRRTRGVRVDYTSTAALEKAGLKAGDDDEDEDEEMK</sequence>
<feature type="compositionally biased region" description="Acidic residues" evidence="6">
    <location>
        <begin position="37"/>
        <end position="66"/>
    </location>
</feature>
<dbReference type="Pfam" id="PF09649">
    <property type="entry name" value="CHZ"/>
    <property type="match status" value="1"/>
</dbReference>
<dbReference type="OMA" id="MEGVQDP"/>
<evidence type="ECO:0000259" key="7">
    <source>
        <dbReference type="SMART" id="SM01082"/>
    </source>
</evidence>
<dbReference type="EMBL" id="JH711576">
    <property type="protein sequence ID" value="EIW83231.1"/>
    <property type="molecule type" value="Genomic_DNA"/>
</dbReference>
<gene>
    <name evidence="8" type="ORF">CONPUDRAFT_164211</name>
</gene>
<dbReference type="Proteomes" id="UP000053558">
    <property type="component" value="Unassembled WGS sequence"/>
</dbReference>
<dbReference type="OrthoDB" id="3364766at2759"/>
<comment type="caution">
    <text evidence="8">The sequence shown here is derived from an EMBL/GenBank/DDBJ whole genome shotgun (WGS) entry which is preliminary data.</text>
</comment>
<proteinExistence type="inferred from homology"/>
<name>A0A5M3MX75_CONPW</name>
<evidence type="ECO:0000256" key="3">
    <source>
        <dbReference type="ARBA" id="ARBA00008057"/>
    </source>
</evidence>
<feature type="compositionally biased region" description="Acidic residues" evidence="6">
    <location>
        <begin position="101"/>
        <end position="111"/>
    </location>
</feature>
<evidence type="ECO:0000256" key="6">
    <source>
        <dbReference type="SAM" id="MobiDB-lite"/>
    </source>
</evidence>
<accession>A0A5M3MX75</accession>
<feature type="region of interest" description="Disordered" evidence="6">
    <location>
        <begin position="1"/>
        <end position="111"/>
    </location>
</feature>
<evidence type="ECO:0000313" key="9">
    <source>
        <dbReference type="Proteomes" id="UP000053558"/>
    </source>
</evidence>
<dbReference type="AlphaFoldDB" id="A0A5M3MX75"/>
<evidence type="ECO:0000256" key="4">
    <source>
        <dbReference type="ARBA" id="ARBA00023186"/>
    </source>
</evidence>
<dbReference type="SMART" id="SM01082">
    <property type="entry name" value="CHZ"/>
    <property type="match status" value="1"/>
</dbReference>
<keyword evidence="4" id="KW-0143">Chaperone</keyword>
<comment type="function">
    <text evidence="1">Forms a chaperone-bound H2A.Z-H2B complex that acts as a source for SWR1 complex-dependent H2A to H2A.Z histone replacement in chromatin.</text>
</comment>
<dbReference type="GeneID" id="19205073"/>
<feature type="compositionally biased region" description="Polar residues" evidence="6">
    <location>
        <begin position="10"/>
        <end position="20"/>
    </location>
</feature>
<reference evidence="9" key="1">
    <citation type="journal article" date="2012" name="Science">
        <title>The Paleozoic origin of enzymatic lignin decomposition reconstructed from 31 fungal genomes.</title>
        <authorList>
            <person name="Floudas D."/>
            <person name="Binder M."/>
            <person name="Riley R."/>
            <person name="Barry K."/>
            <person name="Blanchette R.A."/>
            <person name="Henrissat B."/>
            <person name="Martinez A.T."/>
            <person name="Otillar R."/>
            <person name="Spatafora J.W."/>
            <person name="Yadav J.S."/>
            <person name="Aerts A."/>
            <person name="Benoit I."/>
            <person name="Boyd A."/>
            <person name="Carlson A."/>
            <person name="Copeland A."/>
            <person name="Coutinho P.M."/>
            <person name="de Vries R.P."/>
            <person name="Ferreira P."/>
            <person name="Findley K."/>
            <person name="Foster B."/>
            <person name="Gaskell J."/>
            <person name="Glotzer D."/>
            <person name="Gorecki P."/>
            <person name="Heitman J."/>
            <person name="Hesse C."/>
            <person name="Hori C."/>
            <person name="Igarashi K."/>
            <person name="Jurgens J.A."/>
            <person name="Kallen N."/>
            <person name="Kersten P."/>
            <person name="Kohler A."/>
            <person name="Kuees U."/>
            <person name="Kumar T.K.A."/>
            <person name="Kuo A."/>
            <person name="LaButti K."/>
            <person name="Larrondo L.F."/>
            <person name="Lindquist E."/>
            <person name="Ling A."/>
            <person name="Lombard V."/>
            <person name="Lucas S."/>
            <person name="Lundell T."/>
            <person name="Martin R."/>
            <person name="McLaughlin D.J."/>
            <person name="Morgenstern I."/>
            <person name="Morin E."/>
            <person name="Murat C."/>
            <person name="Nagy L.G."/>
            <person name="Nolan M."/>
            <person name="Ohm R.A."/>
            <person name="Patyshakuliyeva A."/>
            <person name="Rokas A."/>
            <person name="Ruiz-Duenas F.J."/>
            <person name="Sabat G."/>
            <person name="Salamov A."/>
            <person name="Samejima M."/>
            <person name="Schmutz J."/>
            <person name="Slot J.C."/>
            <person name="St John F."/>
            <person name="Stenlid J."/>
            <person name="Sun H."/>
            <person name="Sun S."/>
            <person name="Syed K."/>
            <person name="Tsang A."/>
            <person name="Wiebenga A."/>
            <person name="Young D."/>
            <person name="Pisabarro A."/>
            <person name="Eastwood D.C."/>
            <person name="Martin F."/>
            <person name="Cullen D."/>
            <person name="Grigoriev I.V."/>
            <person name="Hibbett D.S."/>
        </authorList>
    </citation>
    <scope>NUCLEOTIDE SEQUENCE [LARGE SCALE GENOMIC DNA]</scope>
    <source>
        <strain evidence="9">RWD-64-598 SS2</strain>
    </source>
</reference>
<evidence type="ECO:0000256" key="5">
    <source>
        <dbReference type="ARBA" id="ARBA00023242"/>
    </source>
</evidence>